<evidence type="ECO:0000256" key="1">
    <source>
        <dbReference type="SAM" id="Phobius"/>
    </source>
</evidence>
<reference evidence="2" key="1">
    <citation type="submission" date="2025-08" db="UniProtKB">
        <authorList>
            <consortium name="Ensembl"/>
        </authorList>
    </citation>
    <scope>IDENTIFICATION</scope>
</reference>
<dbReference type="Proteomes" id="UP000694421">
    <property type="component" value="Unplaced"/>
</dbReference>
<protein>
    <submittedName>
        <fullName evidence="2">Uncharacterized protein</fullName>
    </submittedName>
</protein>
<accession>A0A8D0E175</accession>
<organism evidence="2 3">
    <name type="scientific">Salvator merianae</name>
    <name type="common">Argentine black and white tegu</name>
    <name type="synonym">Tupinambis merianae</name>
    <dbReference type="NCBI Taxonomy" id="96440"/>
    <lineage>
        <taxon>Eukaryota</taxon>
        <taxon>Metazoa</taxon>
        <taxon>Chordata</taxon>
        <taxon>Craniata</taxon>
        <taxon>Vertebrata</taxon>
        <taxon>Euteleostomi</taxon>
        <taxon>Lepidosauria</taxon>
        <taxon>Squamata</taxon>
        <taxon>Bifurcata</taxon>
        <taxon>Unidentata</taxon>
        <taxon>Episquamata</taxon>
        <taxon>Laterata</taxon>
        <taxon>Teiioidea</taxon>
        <taxon>Teiidae</taxon>
        <taxon>Salvator</taxon>
    </lineage>
</organism>
<reference evidence="2" key="2">
    <citation type="submission" date="2025-09" db="UniProtKB">
        <authorList>
            <consortium name="Ensembl"/>
        </authorList>
    </citation>
    <scope>IDENTIFICATION</scope>
</reference>
<name>A0A8D0E175_SALMN</name>
<sequence length="54" mass="6457">CERFNAFIYLFYLCHAYSHQMTLLVISLVCLCLQPCIYCNVHTVMFIVNYKFLL</sequence>
<feature type="transmembrane region" description="Helical" evidence="1">
    <location>
        <begin position="21"/>
        <end position="48"/>
    </location>
</feature>
<proteinExistence type="predicted"/>
<dbReference type="Ensembl" id="ENSSMRT00000028633.1">
    <property type="protein sequence ID" value="ENSSMRP00000024440.1"/>
    <property type="gene ID" value="ENSSMRG00000018950.1"/>
</dbReference>
<keyword evidence="1" id="KW-1133">Transmembrane helix</keyword>
<evidence type="ECO:0000313" key="2">
    <source>
        <dbReference type="Ensembl" id="ENSSMRP00000024440.1"/>
    </source>
</evidence>
<evidence type="ECO:0000313" key="3">
    <source>
        <dbReference type="Proteomes" id="UP000694421"/>
    </source>
</evidence>
<keyword evidence="1" id="KW-0472">Membrane</keyword>
<dbReference type="AlphaFoldDB" id="A0A8D0E175"/>
<keyword evidence="1" id="KW-0812">Transmembrane</keyword>
<keyword evidence="3" id="KW-1185">Reference proteome</keyword>